<evidence type="ECO:0000313" key="1">
    <source>
        <dbReference type="EMBL" id="MCI73816.1"/>
    </source>
</evidence>
<sequence>MMATWDDFDEILEEEEQQEANMCLMTNSDFEE</sequence>
<comment type="caution">
    <text evidence="1">The sequence shown here is derived from an EMBL/GenBank/DDBJ whole genome shotgun (WGS) entry which is preliminary data.</text>
</comment>
<keyword evidence="2" id="KW-1185">Reference proteome</keyword>
<reference evidence="1 2" key="1">
    <citation type="journal article" date="2018" name="Front. Plant Sci.">
        <title>Red Clover (Trifolium pratense) and Zigzag Clover (T. medium) - A Picture of Genomic Similarities and Differences.</title>
        <authorList>
            <person name="Dluhosova J."/>
            <person name="Istvanek J."/>
            <person name="Nedelnik J."/>
            <person name="Repkova J."/>
        </authorList>
    </citation>
    <scope>NUCLEOTIDE SEQUENCE [LARGE SCALE GENOMIC DNA]</scope>
    <source>
        <strain evidence="2">cv. 10/8</strain>
        <tissue evidence="1">Leaf</tissue>
    </source>
</reference>
<name>A0A392UN05_9FABA</name>
<evidence type="ECO:0000313" key="2">
    <source>
        <dbReference type="Proteomes" id="UP000265520"/>
    </source>
</evidence>
<organism evidence="1 2">
    <name type="scientific">Trifolium medium</name>
    <dbReference type="NCBI Taxonomy" id="97028"/>
    <lineage>
        <taxon>Eukaryota</taxon>
        <taxon>Viridiplantae</taxon>
        <taxon>Streptophyta</taxon>
        <taxon>Embryophyta</taxon>
        <taxon>Tracheophyta</taxon>
        <taxon>Spermatophyta</taxon>
        <taxon>Magnoliopsida</taxon>
        <taxon>eudicotyledons</taxon>
        <taxon>Gunneridae</taxon>
        <taxon>Pentapetalae</taxon>
        <taxon>rosids</taxon>
        <taxon>fabids</taxon>
        <taxon>Fabales</taxon>
        <taxon>Fabaceae</taxon>
        <taxon>Papilionoideae</taxon>
        <taxon>50 kb inversion clade</taxon>
        <taxon>NPAAA clade</taxon>
        <taxon>Hologalegina</taxon>
        <taxon>IRL clade</taxon>
        <taxon>Trifolieae</taxon>
        <taxon>Trifolium</taxon>
    </lineage>
</organism>
<accession>A0A392UN05</accession>
<protein>
    <submittedName>
        <fullName evidence="1">Uncharacterized protein</fullName>
    </submittedName>
</protein>
<proteinExistence type="predicted"/>
<feature type="non-terminal residue" evidence="1">
    <location>
        <position position="32"/>
    </location>
</feature>
<dbReference type="EMBL" id="LXQA010847134">
    <property type="protein sequence ID" value="MCI73816.1"/>
    <property type="molecule type" value="Genomic_DNA"/>
</dbReference>
<dbReference type="AlphaFoldDB" id="A0A392UN05"/>
<dbReference type="Proteomes" id="UP000265520">
    <property type="component" value="Unassembled WGS sequence"/>
</dbReference>